<evidence type="ECO:0008006" key="5">
    <source>
        <dbReference type="Google" id="ProtNLM"/>
    </source>
</evidence>
<feature type="transmembrane region" description="Helical" evidence="2">
    <location>
        <begin position="352"/>
        <end position="378"/>
    </location>
</feature>
<keyword evidence="2" id="KW-0812">Transmembrane</keyword>
<keyword evidence="2" id="KW-1133">Transmembrane helix</keyword>
<sequence>MRALLLLICCFLAALRVSGEGDGVQVPIPRHIRRRQLRTDTDYTSDKDKQCDGIDLDAGLDSTAQMTLDNVDSWTDDAAFKNAIENSAYMEYVQQAGGTFLPLVSGILLVLLVCPCVCFCLVCCRCCWCCCFPCAKPNSRWTPCQARANGTTGFHPCRSLTLWGLFILAGTGVVITCLMGMYYTSLITGGLNGIECAAYTMVDNLLGGTVLGENATAADYFMGLTEARGNLTKLQSDLATGSSFVSSVDSEVSATSDFATKYTALTAALVSNGETTASDNIILGNVGMLYAVREVAIDRFSTSGTQREEIRTLAGTADSGLASFETAIVDGLGKQITNASATIDQINQGVQAAFYLLFGIGIIIMALAVLDLIFTWLCRGIPLRRPTEKRKFPASGRACCLWSCFLTYAVLCLLLGGLLLPIGVIVGDLCNYLDNEWYTSAQISGSTLLTDGQVKDIATTCFSSDGDRELMTTLGLTADFEFKDEMRQNFTKLQALYPAGNLVPYTTYGTSPEDAQTKGSDLDYDIDGTTSGDAVDTGALYRIAYTMAGQIDYPLVIMDNVIDGMKCGVFFQAREHFTNQLCGNFFAGWTITALCSVVVGYLSVVLFGVFYAIYRFLRSSHILDRQLLEAARKPTKVADAIAPSPQLVVRKDEEEKKPAPPPETEQAFKVPEIDEPEIDEEQPEVPVEPPQRDDFDPPPEPDGLSPVAASSPDGQAPPAASQSIVPDAQVHRLMSEVDMMDAELDDLLD</sequence>
<keyword evidence="2" id="KW-0472">Membrane</keyword>
<feature type="transmembrane region" description="Helical" evidence="2">
    <location>
        <begin position="162"/>
        <end position="183"/>
    </location>
</feature>
<dbReference type="EMBL" id="CDMZ01002958">
    <property type="protein sequence ID" value="CEM44571.1"/>
    <property type="molecule type" value="Genomic_DNA"/>
</dbReference>
<evidence type="ECO:0000256" key="1">
    <source>
        <dbReference type="SAM" id="MobiDB-lite"/>
    </source>
</evidence>
<gene>
    <name evidence="4" type="ORF">Cvel_7214</name>
</gene>
<evidence type="ECO:0000313" key="4">
    <source>
        <dbReference type="EMBL" id="CEM44571.1"/>
    </source>
</evidence>
<dbReference type="VEuPathDB" id="CryptoDB:Cvel_7214"/>
<feature type="transmembrane region" description="Helical" evidence="2">
    <location>
        <begin position="586"/>
        <end position="614"/>
    </location>
</feature>
<feature type="compositionally biased region" description="Basic and acidic residues" evidence="1">
    <location>
        <begin position="649"/>
        <end position="658"/>
    </location>
</feature>
<feature type="region of interest" description="Disordered" evidence="1">
    <location>
        <begin position="643"/>
        <end position="725"/>
    </location>
</feature>
<feature type="signal peptide" evidence="3">
    <location>
        <begin position="1"/>
        <end position="19"/>
    </location>
</feature>
<dbReference type="AlphaFoldDB" id="A0A0G4HKE9"/>
<evidence type="ECO:0000256" key="2">
    <source>
        <dbReference type="SAM" id="Phobius"/>
    </source>
</evidence>
<dbReference type="PhylomeDB" id="A0A0G4HKE9"/>
<protein>
    <recommendedName>
        <fullName evidence="5">Plasma membrane fusion protein PRM1</fullName>
    </recommendedName>
</protein>
<keyword evidence="3" id="KW-0732">Signal</keyword>
<accession>A0A0G4HKE9</accession>
<proteinExistence type="predicted"/>
<reference evidence="4" key="1">
    <citation type="submission" date="2014-11" db="EMBL/GenBank/DDBJ databases">
        <authorList>
            <person name="Otto D Thomas"/>
            <person name="Naeem Raeece"/>
        </authorList>
    </citation>
    <scope>NUCLEOTIDE SEQUENCE</scope>
</reference>
<feature type="transmembrane region" description="Helical" evidence="2">
    <location>
        <begin position="399"/>
        <end position="426"/>
    </location>
</feature>
<evidence type="ECO:0000256" key="3">
    <source>
        <dbReference type="SAM" id="SignalP"/>
    </source>
</evidence>
<feature type="compositionally biased region" description="Acidic residues" evidence="1">
    <location>
        <begin position="673"/>
        <end position="683"/>
    </location>
</feature>
<feature type="transmembrane region" description="Helical" evidence="2">
    <location>
        <begin position="100"/>
        <end position="122"/>
    </location>
</feature>
<name>A0A0G4HKE9_9ALVE</name>
<organism evidence="4">
    <name type="scientific">Chromera velia CCMP2878</name>
    <dbReference type="NCBI Taxonomy" id="1169474"/>
    <lineage>
        <taxon>Eukaryota</taxon>
        <taxon>Sar</taxon>
        <taxon>Alveolata</taxon>
        <taxon>Colpodellida</taxon>
        <taxon>Chromeraceae</taxon>
        <taxon>Chromera</taxon>
    </lineage>
</organism>
<feature type="chain" id="PRO_5005191676" description="Plasma membrane fusion protein PRM1" evidence="3">
    <location>
        <begin position="20"/>
        <end position="749"/>
    </location>
</feature>